<evidence type="ECO:0000259" key="7">
    <source>
        <dbReference type="Pfam" id="PF01749"/>
    </source>
</evidence>
<dbReference type="OrthoDB" id="1596073at2759"/>
<sequence>MVKLDGEEVPQNMAEVHQKYDFIDPHDPMWDCSPFIAKSDSPKHQYFVEYANQLKDTEGFHVDLIPIQSVCCTWILPQNVNSPMIIKAAKTAILKFEELNRLKGANLTLDQILSCNYDCFYEAKIYLHMARDYELVMFRPAKFWPRKNKYTNEEGGAEPEGSQIIGKKRKSIKDKNTNEECGAEPEGSQIIGKKGKSNQTLSLMEVRQNCYKVAVDADERRQRSVEIRKRKISKSLKKKQREGLQQQQQLSASAQVSSIKKLEQLPDMVAGIMSYNRDEQLVATTQLRRLLSTECSPPIEEVIQSGVVPCINIRVLLVREAIPNLVKLLVSPRDDVCEQAMWALVNVASESPRCRDFVLGCGALRRLQEQLKKHDKLPMLRNATWTLSIFCRGKPQPPFYLVKPAFPALAQLILLNDEEVLTDVCWALSYLSDGTNDKIQAVIDVGVCLRLVEFLTHPSPFPSVLIPALRTVGNIVTGDDLQTQGNQVEESADLWCIISHQALPCLLNLLTNNYKKSIKKEACWTISNITAGNKEQIHAVIEANIIGPLIHLLQNAEFDIKTEAAWAISNATSGGTHEQIKYLVSQGCIKPLCDLLVCLDPRIVTVCLEGLENILKVGEADKSQGNTGGVNVYAQMIDDAEGLEKIENLQSHDNIEIYEKAVKIPETYWKDTNEGGVEG</sequence>
<evidence type="ECO:0000256" key="2">
    <source>
        <dbReference type="ARBA" id="ARBA00022448"/>
    </source>
</evidence>
<proteinExistence type="inferred from homology"/>
<keyword evidence="2" id="KW-0813">Transport</keyword>
<reference evidence="9" key="1">
    <citation type="journal article" date="2019" name="Gigascience">
        <title>De novo genome assembly of the endangered Acer yangbiense, a plant species with extremely small populations endemic to Yunnan Province, China.</title>
        <authorList>
            <person name="Yang J."/>
            <person name="Wariss H.M."/>
            <person name="Tao L."/>
            <person name="Zhang R."/>
            <person name="Yun Q."/>
            <person name="Hollingsworth P."/>
            <person name="Dao Z."/>
            <person name="Luo G."/>
            <person name="Guo H."/>
            <person name="Ma Y."/>
            <person name="Sun W."/>
        </authorList>
    </citation>
    <scope>NUCLEOTIDE SEQUENCE [LARGE SCALE GENOMIC DNA]</scope>
    <source>
        <strain evidence="9">cv. Malutang</strain>
    </source>
</reference>
<comment type="similarity">
    <text evidence="1">Belongs to the importin alpha family.</text>
</comment>
<evidence type="ECO:0000256" key="1">
    <source>
        <dbReference type="ARBA" id="ARBA00010394"/>
    </source>
</evidence>
<dbReference type="InterPro" id="IPR000225">
    <property type="entry name" value="Armadillo"/>
</dbReference>
<dbReference type="Pfam" id="PF16186">
    <property type="entry name" value="Arm_3"/>
    <property type="match status" value="1"/>
</dbReference>
<protein>
    <recommendedName>
        <fullName evidence="7">IBB domain-containing protein</fullName>
    </recommendedName>
</protein>
<evidence type="ECO:0000256" key="5">
    <source>
        <dbReference type="PROSITE-ProRule" id="PRU00259"/>
    </source>
</evidence>
<evidence type="ECO:0000256" key="3">
    <source>
        <dbReference type="ARBA" id="ARBA00022737"/>
    </source>
</evidence>
<dbReference type="EMBL" id="VAHF01000003">
    <property type="protein sequence ID" value="TXG65190.1"/>
    <property type="molecule type" value="Genomic_DNA"/>
</dbReference>
<keyword evidence="9" id="KW-1185">Reference proteome</keyword>
<dbReference type="InterPro" id="IPR032413">
    <property type="entry name" value="Arm_3"/>
</dbReference>
<feature type="domain" description="IBB" evidence="7">
    <location>
        <begin position="207"/>
        <end position="285"/>
    </location>
</feature>
<evidence type="ECO:0000313" key="9">
    <source>
        <dbReference type="Proteomes" id="UP000323000"/>
    </source>
</evidence>
<feature type="repeat" description="ARM" evidence="5">
    <location>
        <begin position="320"/>
        <end position="348"/>
    </location>
</feature>
<evidence type="ECO:0000256" key="4">
    <source>
        <dbReference type="ARBA" id="ARBA00022927"/>
    </source>
</evidence>
<dbReference type="InterPro" id="IPR011989">
    <property type="entry name" value="ARM-like"/>
</dbReference>
<dbReference type="SMART" id="SM00185">
    <property type="entry name" value="ARM"/>
    <property type="match status" value="7"/>
</dbReference>
<dbReference type="SUPFAM" id="SSF48371">
    <property type="entry name" value="ARM repeat"/>
    <property type="match status" value="1"/>
</dbReference>
<gene>
    <name evidence="8" type="ORF">EZV62_006465</name>
</gene>
<keyword evidence="4" id="KW-0653">Protein transport</keyword>
<dbReference type="Proteomes" id="UP000323000">
    <property type="component" value="Chromosome 3"/>
</dbReference>
<dbReference type="Pfam" id="PF00514">
    <property type="entry name" value="Arm"/>
    <property type="match status" value="6"/>
</dbReference>
<dbReference type="InterPro" id="IPR016024">
    <property type="entry name" value="ARM-type_fold"/>
</dbReference>
<dbReference type="InterPro" id="IPR002652">
    <property type="entry name" value="Importin-a_IBB"/>
</dbReference>
<dbReference type="AlphaFoldDB" id="A0A5C7I797"/>
<accession>A0A5C7I797</accession>
<dbReference type="Gene3D" id="1.25.10.10">
    <property type="entry name" value="Leucine-rich Repeat Variant"/>
    <property type="match status" value="1"/>
</dbReference>
<dbReference type="GO" id="GO:0006606">
    <property type="term" value="P:protein import into nucleus"/>
    <property type="evidence" value="ECO:0007669"/>
    <property type="project" value="InterPro"/>
</dbReference>
<dbReference type="Pfam" id="PF01749">
    <property type="entry name" value="IBB"/>
    <property type="match status" value="1"/>
</dbReference>
<comment type="caution">
    <text evidence="8">The sequence shown here is derived from an EMBL/GenBank/DDBJ whole genome shotgun (WGS) entry which is preliminary data.</text>
</comment>
<dbReference type="GO" id="GO:0061608">
    <property type="term" value="F:nuclear import signal receptor activity"/>
    <property type="evidence" value="ECO:0007669"/>
    <property type="project" value="InterPro"/>
</dbReference>
<keyword evidence="3" id="KW-0677">Repeat</keyword>
<feature type="region of interest" description="Disordered" evidence="6">
    <location>
        <begin position="149"/>
        <end position="194"/>
    </location>
</feature>
<name>A0A5C7I797_9ROSI</name>
<dbReference type="PROSITE" id="PS50176">
    <property type="entry name" value="ARM_REPEAT"/>
    <property type="match status" value="1"/>
</dbReference>
<dbReference type="PANTHER" id="PTHR23316">
    <property type="entry name" value="IMPORTIN ALPHA"/>
    <property type="match status" value="1"/>
</dbReference>
<evidence type="ECO:0000256" key="6">
    <source>
        <dbReference type="SAM" id="MobiDB-lite"/>
    </source>
</evidence>
<evidence type="ECO:0000313" key="8">
    <source>
        <dbReference type="EMBL" id="TXG65190.1"/>
    </source>
</evidence>
<organism evidence="8 9">
    <name type="scientific">Acer yangbiense</name>
    <dbReference type="NCBI Taxonomy" id="1000413"/>
    <lineage>
        <taxon>Eukaryota</taxon>
        <taxon>Viridiplantae</taxon>
        <taxon>Streptophyta</taxon>
        <taxon>Embryophyta</taxon>
        <taxon>Tracheophyta</taxon>
        <taxon>Spermatophyta</taxon>
        <taxon>Magnoliopsida</taxon>
        <taxon>eudicotyledons</taxon>
        <taxon>Gunneridae</taxon>
        <taxon>Pentapetalae</taxon>
        <taxon>rosids</taxon>
        <taxon>malvids</taxon>
        <taxon>Sapindales</taxon>
        <taxon>Sapindaceae</taxon>
        <taxon>Hippocastanoideae</taxon>
        <taxon>Acereae</taxon>
        <taxon>Acer</taxon>
    </lineage>
</organism>